<evidence type="ECO:0000259" key="6">
    <source>
        <dbReference type="Pfam" id="PF03168"/>
    </source>
</evidence>
<feature type="transmembrane region" description="Helical" evidence="5">
    <location>
        <begin position="59"/>
        <end position="85"/>
    </location>
</feature>
<feature type="domain" description="Late embryogenesis abundant protein LEA-2 subgroup" evidence="6">
    <location>
        <begin position="122"/>
        <end position="209"/>
    </location>
</feature>
<reference evidence="8" key="2">
    <citation type="submission" date="2021-05" db="UniProtKB">
        <authorList>
            <consortium name="EnsemblPlants"/>
        </authorList>
    </citation>
    <scope>IDENTIFICATION</scope>
    <source>
        <strain evidence="8">subsp. malaccensis</strain>
    </source>
</reference>
<evidence type="ECO:0000256" key="1">
    <source>
        <dbReference type="ARBA" id="ARBA00004167"/>
    </source>
</evidence>
<keyword evidence="4 5" id="KW-0472">Membrane</keyword>
<dbReference type="GO" id="GO:0098542">
    <property type="term" value="P:defense response to other organism"/>
    <property type="evidence" value="ECO:0007669"/>
    <property type="project" value="InterPro"/>
</dbReference>
<dbReference type="GO" id="GO:0016020">
    <property type="term" value="C:membrane"/>
    <property type="evidence" value="ECO:0007669"/>
    <property type="project" value="UniProtKB-SubCell"/>
</dbReference>
<evidence type="ECO:0000256" key="2">
    <source>
        <dbReference type="ARBA" id="ARBA00022692"/>
    </source>
</evidence>
<protein>
    <submittedName>
        <fullName evidence="7">(wild Malaysian banana) hypothetical protein</fullName>
    </submittedName>
</protein>
<dbReference type="InParanoid" id="A0A804KQD9"/>
<proteinExistence type="predicted"/>
<sequence length="254" mass="27198">MATHSKPTGEPVVIGYPAAGITAPLPSATAYTYATPRPDHYYYADPRTGAAFSANHNLLLYRILIAAAVAFLLVGFISFFLWLFLRPSAPVFIVSSATVSAFNLSSPYGPSPQLSSSFNLALNVSNPNKKMGVNYFHVAAAVAYDGVILAETALSPFDQEGRTSTTLQATLATRQESVGLDVARGMSRDRATSGAVRFDVMVEAWVWFKTSAWSTSSSVMKVYCEGISISLINETVTSGSMAGPTKQCQVNIGW</sequence>
<dbReference type="InterPro" id="IPR044839">
    <property type="entry name" value="NDR1-like"/>
</dbReference>
<evidence type="ECO:0000313" key="7">
    <source>
        <dbReference type="EMBL" id="CAG1836922.1"/>
    </source>
</evidence>
<evidence type="ECO:0000256" key="3">
    <source>
        <dbReference type="ARBA" id="ARBA00022989"/>
    </source>
</evidence>
<keyword evidence="2 5" id="KW-0812">Transmembrane</keyword>
<gene>
    <name evidence="7" type="ORF">GSMUA_248910.1</name>
</gene>
<evidence type="ECO:0000313" key="9">
    <source>
        <dbReference type="Proteomes" id="UP000012960"/>
    </source>
</evidence>
<dbReference type="EnsemblPlants" id="Ma09_t30250.1">
    <property type="protein sequence ID" value="Ma09_p30250.1"/>
    <property type="gene ID" value="Ma09_g30250"/>
</dbReference>
<dbReference type="InterPro" id="IPR004864">
    <property type="entry name" value="LEA_2"/>
</dbReference>
<dbReference type="EMBL" id="HG996474">
    <property type="protein sequence ID" value="CAG1836922.1"/>
    <property type="molecule type" value="Genomic_DNA"/>
</dbReference>
<accession>A0A804KQD9</accession>
<dbReference type="PANTHER" id="PTHR31234">
    <property type="entry name" value="LATE EMBRYOGENESIS ABUNDANT (LEA) HYDROXYPROLINE-RICH GLYCOPROTEIN FAMILY"/>
    <property type="match status" value="1"/>
</dbReference>
<dbReference type="FunCoup" id="A0A804KQD9">
    <property type="interactions" value="2147"/>
</dbReference>
<keyword evidence="9" id="KW-1185">Reference proteome</keyword>
<dbReference type="OrthoDB" id="769779at2759"/>
<evidence type="ECO:0000256" key="5">
    <source>
        <dbReference type="SAM" id="Phobius"/>
    </source>
</evidence>
<dbReference type="OMA" id="FWIVFRP"/>
<name>A0A804KQD9_MUSAM</name>
<evidence type="ECO:0000313" key="8">
    <source>
        <dbReference type="EnsemblPlants" id="Ma09_p30250.1"/>
    </source>
</evidence>
<evidence type="ECO:0000256" key="4">
    <source>
        <dbReference type="ARBA" id="ARBA00023136"/>
    </source>
</evidence>
<dbReference type="PANTHER" id="PTHR31234:SF55">
    <property type="entry name" value="LATE EMBRYOGENESIS ABUNDANT (LEA) HYDROXYPROLINE-RICH GLYCOPROTEIN FAMILY"/>
    <property type="match status" value="1"/>
</dbReference>
<dbReference type="Proteomes" id="UP000012960">
    <property type="component" value="Unplaced"/>
</dbReference>
<keyword evidence="3 5" id="KW-1133">Transmembrane helix</keyword>
<dbReference type="Gramene" id="Ma09_t30250.1">
    <property type="protein sequence ID" value="Ma09_p30250.1"/>
    <property type="gene ID" value="Ma09_g30250"/>
</dbReference>
<dbReference type="AlphaFoldDB" id="A0A804KQD9"/>
<reference evidence="7" key="1">
    <citation type="submission" date="2021-03" db="EMBL/GenBank/DDBJ databases">
        <authorList>
            <consortium name="Genoscope - CEA"/>
            <person name="William W."/>
        </authorList>
    </citation>
    <scope>NUCLEOTIDE SEQUENCE</scope>
    <source>
        <strain evidence="7">Doubled-haploid Pahang</strain>
    </source>
</reference>
<comment type="subcellular location">
    <subcellularLocation>
        <location evidence="1">Membrane</location>
        <topology evidence="1">Single-pass membrane protein</topology>
    </subcellularLocation>
</comment>
<organism evidence="8 9">
    <name type="scientific">Musa acuminata subsp. malaccensis</name>
    <name type="common">Wild banana</name>
    <name type="synonym">Musa malaccensis</name>
    <dbReference type="NCBI Taxonomy" id="214687"/>
    <lineage>
        <taxon>Eukaryota</taxon>
        <taxon>Viridiplantae</taxon>
        <taxon>Streptophyta</taxon>
        <taxon>Embryophyta</taxon>
        <taxon>Tracheophyta</taxon>
        <taxon>Spermatophyta</taxon>
        <taxon>Magnoliopsida</taxon>
        <taxon>Liliopsida</taxon>
        <taxon>Zingiberales</taxon>
        <taxon>Musaceae</taxon>
        <taxon>Musa</taxon>
    </lineage>
</organism>
<dbReference type="Pfam" id="PF03168">
    <property type="entry name" value="LEA_2"/>
    <property type="match status" value="1"/>
</dbReference>